<evidence type="ECO:0008006" key="4">
    <source>
        <dbReference type="Google" id="ProtNLM"/>
    </source>
</evidence>
<sequence length="52" mass="5934">MNNKLVNGIITGTIISAVGMYASSKMSPRQKRKMMKRSKKMFTNAMDNMNMF</sequence>
<dbReference type="RefSeq" id="WP_203367944.1">
    <property type="nucleotide sequence ID" value="NZ_WSFT01000053.1"/>
</dbReference>
<reference evidence="2" key="1">
    <citation type="submission" date="2019-12" db="EMBL/GenBank/DDBJ databases">
        <title>Clostridiaceae gen. nov. sp. nov., isolated from sediment in Xinjiang, China.</title>
        <authorList>
            <person name="Zhang R."/>
        </authorList>
    </citation>
    <scope>NUCLEOTIDE SEQUENCE</scope>
    <source>
        <strain evidence="2">D2Q-11</strain>
    </source>
</reference>
<evidence type="ECO:0000256" key="1">
    <source>
        <dbReference type="SAM" id="Phobius"/>
    </source>
</evidence>
<comment type="caution">
    <text evidence="2">The sequence shown here is derived from an EMBL/GenBank/DDBJ whole genome shotgun (WGS) entry which is preliminary data.</text>
</comment>
<evidence type="ECO:0000313" key="3">
    <source>
        <dbReference type="Proteomes" id="UP000724672"/>
    </source>
</evidence>
<keyword evidence="3" id="KW-1185">Reference proteome</keyword>
<keyword evidence="1" id="KW-1133">Transmembrane helix</keyword>
<dbReference type="Proteomes" id="UP000724672">
    <property type="component" value="Unassembled WGS sequence"/>
</dbReference>
<feature type="transmembrane region" description="Helical" evidence="1">
    <location>
        <begin position="6"/>
        <end position="24"/>
    </location>
</feature>
<keyword evidence="1" id="KW-0472">Membrane</keyword>
<organism evidence="2 3">
    <name type="scientific">Anaeromonas frigoriresistens</name>
    <dbReference type="NCBI Taxonomy" id="2683708"/>
    <lineage>
        <taxon>Bacteria</taxon>
        <taxon>Bacillati</taxon>
        <taxon>Bacillota</taxon>
        <taxon>Tissierellia</taxon>
        <taxon>Tissierellales</taxon>
        <taxon>Thermohalobacteraceae</taxon>
        <taxon>Anaeromonas</taxon>
    </lineage>
</organism>
<evidence type="ECO:0000313" key="2">
    <source>
        <dbReference type="EMBL" id="MBS4540046.1"/>
    </source>
</evidence>
<keyword evidence="1" id="KW-0812">Transmembrane</keyword>
<dbReference type="AlphaFoldDB" id="A0A942V1A4"/>
<proteinExistence type="predicted"/>
<name>A0A942V1A4_9FIRM</name>
<accession>A0A942V1A4</accession>
<dbReference type="EMBL" id="WSFT01000053">
    <property type="protein sequence ID" value="MBS4540046.1"/>
    <property type="molecule type" value="Genomic_DNA"/>
</dbReference>
<gene>
    <name evidence="2" type="ORF">GOQ27_16330</name>
</gene>
<protein>
    <recommendedName>
        <fullName evidence="4">YtxH-like protein</fullName>
    </recommendedName>
</protein>